<dbReference type="Proteomes" id="UP000003515">
    <property type="component" value="Unassembled WGS sequence"/>
</dbReference>
<dbReference type="GO" id="GO:0006351">
    <property type="term" value="P:DNA-templated transcription"/>
    <property type="evidence" value="ECO:0007669"/>
    <property type="project" value="TreeGrafter"/>
</dbReference>
<dbReference type="PRINTS" id="PR00039">
    <property type="entry name" value="HTHLYSR"/>
</dbReference>
<dbReference type="Proteomes" id="UP000002817">
    <property type="component" value="Unassembled WGS sequence"/>
</dbReference>
<dbReference type="EMBL" id="ACZV01000004">
    <property type="protein sequence ID" value="EEX93619.1"/>
    <property type="molecule type" value="Genomic_DNA"/>
</dbReference>
<evidence type="ECO:0000256" key="4">
    <source>
        <dbReference type="ARBA" id="ARBA00023163"/>
    </source>
</evidence>
<name>C9QH71_VIBOR</name>
<accession>C9QH71</accession>
<comment type="caution">
    <text evidence="7">The sequence shown here is derived from an EMBL/GenBank/DDBJ whole genome shotgun (WGS) entry which is preliminary data.</text>
</comment>
<keyword evidence="9" id="KW-1185">Reference proteome</keyword>
<dbReference type="GO" id="GO:0003700">
    <property type="term" value="F:DNA-binding transcription factor activity"/>
    <property type="evidence" value="ECO:0007669"/>
    <property type="project" value="InterPro"/>
</dbReference>
<dbReference type="STRING" id="675816.VIA_000776"/>
<dbReference type="InterPro" id="IPR036388">
    <property type="entry name" value="WH-like_DNA-bd_sf"/>
</dbReference>
<dbReference type="PANTHER" id="PTHR30537:SF32">
    <property type="entry name" value="HTH-TYPE TRANSCRIPTIONAL REGULATOR DSDC"/>
    <property type="match status" value="1"/>
</dbReference>
<dbReference type="RefSeq" id="WP_004411277.1">
    <property type="nucleotide sequence ID" value="NZ_ACZV01000004.1"/>
</dbReference>
<gene>
    <name evidence="6" type="ORF">VIA_000776</name>
    <name evidence="7" type="ORF">VIOR3934_13047</name>
</gene>
<evidence type="ECO:0000256" key="2">
    <source>
        <dbReference type="ARBA" id="ARBA00023015"/>
    </source>
</evidence>
<evidence type="ECO:0000313" key="7">
    <source>
        <dbReference type="EMBL" id="EGU45976.1"/>
    </source>
</evidence>
<dbReference type="OrthoDB" id="5526340at2"/>
<reference evidence="6 9" key="1">
    <citation type="submission" date="2009-10" db="EMBL/GenBank/DDBJ databases">
        <authorList>
            <consortium name="Los Alamos National Laboratory (LANL)"/>
            <consortium name="National Microbial Pathogen Data Resource (NMPDR)"/>
            <person name="Munk A.C."/>
            <person name="Chertkov O."/>
            <person name="Tapia R."/>
            <person name="Green L."/>
            <person name="Rogers Y."/>
            <person name="Detter J.C."/>
            <person name="Bruce D."/>
            <person name="Brettin T.S."/>
            <person name="Colwell R.R."/>
            <person name="Huq A."/>
            <person name="Grim C.J."/>
            <person name="Hasan N.A."/>
            <person name="Bartels D."/>
            <person name="Vonstein V."/>
        </authorList>
    </citation>
    <scope>NUCLEOTIDE SEQUENCE [LARGE SCALE GENOMIC DNA]</scope>
    <source>
        <strain evidence="6 9">CIP 102891</strain>
    </source>
</reference>
<dbReference type="EMBL" id="AFWH01000073">
    <property type="protein sequence ID" value="EGU45976.1"/>
    <property type="molecule type" value="Genomic_DNA"/>
</dbReference>
<keyword evidence="2" id="KW-0805">Transcription regulation</keyword>
<dbReference type="AlphaFoldDB" id="C9QH71"/>
<keyword evidence="3" id="KW-0238">DNA-binding</keyword>
<keyword evidence="4" id="KW-0804">Transcription</keyword>
<comment type="similarity">
    <text evidence="1">Belongs to the LysR transcriptional regulatory family.</text>
</comment>
<dbReference type="SUPFAM" id="SSF46785">
    <property type="entry name" value="Winged helix' DNA-binding domain"/>
    <property type="match status" value="1"/>
</dbReference>
<evidence type="ECO:0000313" key="6">
    <source>
        <dbReference type="EMBL" id="EEX93619.1"/>
    </source>
</evidence>
<dbReference type="Pfam" id="PF00126">
    <property type="entry name" value="HTH_1"/>
    <property type="match status" value="1"/>
</dbReference>
<dbReference type="eggNOG" id="COG0583">
    <property type="taxonomic scope" value="Bacteria"/>
</dbReference>
<evidence type="ECO:0000313" key="9">
    <source>
        <dbReference type="Proteomes" id="UP000003515"/>
    </source>
</evidence>
<dbReference type="PROSITE" id="PS50931">
    <property type="entry name" value="HTH_LYSR"/>
    <property type="match status" value="1"/>
</dbReference>
<dbReference type="PATRIC" id="fig|675816.5.peg.3829"/>
<dbReference type="InterPro" id="IPR036390">
    <property type="entry name" value="WH_DNA-bd_sf"/>
</dbReference>
<reference evidence="7 8" key="3">
    <citation type="journal article" date="2012" name="Int. J. Syst. Evol. Microbiol.">
        <title>Vibrio caribbeanicus sp. nov., isolated from the marine sponge Scleritoderma cyanea.</title>
        <authorList>
            <person name="Hoffmann M."/>
            <person name="Monday S.R."/>
            <person name="Allard M.W."/>
            <person name="Strain E.A."/>
            <person name="Whittaker P."/>
            <person name="Naum M."/>
            <person name="McCarthy P.J."/>
            <person name="Lopez J.V."/>
            <person name="Fischer M."/>
            <person name="Brown E.W."/>
        </authorList>
    </citation>
    <scope>NUCLEOTIDE SEQUENCE [LARGE SCALE GENOMIC DNA]</scope>
    <source>
        <strain evidence="7">CIP 102891</strain>
        <strain evidence="8">CIP 102891 / ATCC 33934</strain>
    </source>
</reference>
<dbReference type="InterPro" id="IPR000847">
    <property type="entry name" value="LysR_HTH_N"/>
</dbReference>
<reference evidence="7" key="2">
    <citation type="submission" date="2011-08" db="EMBL/GenBank/DDBJ databases">
        <authorList>
            <person name="Hoffman M."/>
            <person name="Strain E.A."/>
            <person name="Brown E."/>
            <person name="Allard M.W."/>
        </authorList>
    </citation>
    <scope>NUCLEOTIDE SEQUENCE</scope>
    <source>
        <strain evidence="7">CIP 102891</strain>
    </source>
</reference>
<dbReference type="GO" id="GO:0043565">
    <property type="term" value="F:sequence-specific DNA binding"/>
    <property type="evidence" value="ECO:0007669"/>
    <property type="project" value="TreeGrafter"/>
</dbReference>
<evidence type="ECO:0000259" key="5">
    <source>
        <dbReference type="PROSITE" id="PS50931"/>
    </source>
</evidence>
<evidence type="ECO:0000256" key="1">
    <source>
        <dbReference type="ARBA" id="ARBA00009437"/>
    </source>
</evidence>
<evidence type="ECO:0000256" key="3">
    <source>
        <dbReference type="ARBA" id="ARBA00023125"/>
    </source>
</evidence>
<proteinExistence type="inferred from homology"/>
<dbReference type="InterPro" id="IPR058163">
    <property type="entry name" value="LysR-type_TF_proteobact-type"/>
</dbReference>
<protein>
    <submittedName>
        <fullName evidence="6">D-serine dehydratase transcriptional activator</fullName>
    </submittedName>
    <submittedName>
        <fullName evidence="7">Transcriptional regulator</fullName>
    </submittedName>
</protein>
<sequence length="293" mass="33428">MIENKQLLLSHLHTFSVAAKHLSFTVAAKELFMTQAAVSQRIKKLEGLLNFMLFVRKTRKLELTPEGSRVLGMLNTSFELIFSELSDIQKGELSGEICVGTSPYIAGAWIIPNLKEFRAMYPNLSIKLITKQNESDFQFDPLDIGIYYSNGNHPDHYSERLLRGRRVPICTPEYARKHKLFDNPHNLRHVNFIHSGGHTAWKRYLRELRLDIDCTVTSDLITHEHTTSLALQSMGVALGRMEFDRHLLETGELVAPFAVIDSDKGYDVVCPAGMEKRPKFQAFLLWLKDIIGQ</sequence>
<dbReference type="PANTHER" id="PTHR30537">
    <property type="entry name" value="HTH-TYPE TRANSCRIPTIONAL REGULATOR"/>
    <property type="match status" value="1"/>
</dbReference>
<organism evidence="7 8">
    <name type="scientific">Vibrio orientalis CIP 102891 = ATCC 33934</name>
    <dbReference type="NCBI Taxonomy" id="675816"/>
    <lineage>
        <taxon>Bacteria</taxon>
        <taxon>Pseudomonadati</taxon>
        <taxon>Pseudomonadota</taxon>
        <taxon>Gammaproteobacteria</taxon>
        <taxon>Vibrionales</taxon>
        <taxon>Vibrionaceae</taxon>
        <taxon>Vibrio</taxon>
        <taxon>Vibrio oreintalis group</taxon>
    </lineage>
</organism>
<dbReference type="InterPro" id="IPR005119">
    <property type="entry name" value="LysR_subst-bd"/>
</dbReference>
<dbReference type="Gene3D" id="3.40.190.10">
    <property type="entry name" value="Periplasmic binding protein-like II"/>
    <property type="match status" value="2"/>
</dbReference>
<feature type="domain" description="HTH lysR-type" evidence="5">
    <location>
        <begin position="7"/>
        <end position="64"/>
    </location>
</feature>
<evidence type="ECO:0000313" key="8">
    <source>
        <dbReference type="Proteomes" id="UP000002817"/>
    </source>
</evidence>
<dbReference type="Pfam" id="PF03466">
    <property type="entry name" value="LysR_substrate"/>
    <property type="match status" value="1"/>
</dbReference>
<dbReference type="SUPFAM" id="SSF53850">
    <property type="entry name" value="Periplasmic binding protein-like II"/>
    <property type="match status" value="1"/>
</dbReference>
<dbReference type="Gene3D" id="1.10.10.10">
    <property type="entry name" value="Winged helix-like DNA-binding domain superfamily/Winged helix DNA-binding domain"/>
    <property type="match status" value="1"/>
</dbReference>